<dbReference type="Gene3D" id="2.60.40.1180">
    <property type="entry name" value="Golgi alpha-mannosidase II"/>
    <property type="match status" value="1"/>
</dbReference>
<dbReference type="CDD" id="cd01372">
    <property type="entry name" value="KISc_KIF4"/>
    <property type="match status" value="1"/>
</dbReference>
<sequence length="2477" mass="278255">MSAGPDESSVRVAVRCLPYAKLGNLLLCFMISCLPNVSLRKEPGPFVFCTEREETRPGSQEDTKELCAFDLLERIRPQLAKEKIEGCHICTSVTPGEPQVFLGKDKAFTFDYVFNIDSQQEEIYVQCIEKLIEGCFEGYNATVFAYGQTGAGKTYTMGTGFDVNITEEEQGIISRAVKHLFRCIEEKKQGAIKQGLPPPDFKVNAQFLELYNEEILDLFDTTRDIDAKNKKSNIKIHEDSAGGIYTVGVTTRTVNGESEMMQCLKLGALSRTTASTQMNVQSSRSHAIFTIHLCQTRVCPAFNADNATDNRIISESSEMNEYETLTAKFHFVDLAGSERLKRTGATGERAKEGISINCGLLALGNVISALGDKSKKATHVPYRDSKLTRLLQDSLGGNSQTLMIACVSPSDRDFMETLNTLKYANRARNIKNKVMVNQDRASQQINALRSEIARLQMELMEYKTGKRIIDEEGVESINDMFHENAMLQTENNNLRVRIKAMQETIDALRARITQLMSDQANQVLARTGEGNEEISNMIHNYIKEIEDLRAKLLESEAVNENLRRNLSRASSRATYFGGPAAFSASMLSSEKETMEILDIAKKDLEKLKKKERKKKKSVKEDNTDNEQEKRDEKGTSERENNELEGEEIQEVSDRDDEEEEDDEDEDDMEVVESSDESDSDSDEKENYQADLANITCEIAIKQKLIDELENSQRRLQTLKKQYEEKLMMLQHKIRDTQLERDQVLQNLGSVETYSEEKAKKIKSEYEKKLQAMNKELQRLQTAQKEHARLLKNQSQYEKQLKKLQQEVTEMKKTKVRLMKQMKEEQEKARMTESRRNREIAQLKKEQRKREHQLKLLEAQKRNQEVILRRKTEEVTALRRQVRPLSDKVAGKVSRKLSLPEHSMQEASSGVSGELDGSRTAAQQKMRIPVARVQALSVTATNGTGKKYQRKAVTSRVYSSKAARMKWQLLERRVTDIIMQRMTISNMEADMNRLLTQREELTKRRDKLSKKREKLIKGGGGSEADRNVQNINEEMESVTANIDYINDSISDCQANIMQMEEAKEEGETLDVTAVINACTLTEARYLLDHFLMMGINKGLQAAQKEAQIKVLEGRLKQTEITSATQNQLLFHMLKEKAELNPELDAFLGHALQENLEDSTDEDAPLHSPGTEGSSLSSDLLKLCGEVKPKSKARRRTTTQMELLYAASSDLASDSSAADSALAGSIASVAETQESGVAADTHDTSARDREFIPPPSGLPSKIGSISRQPSLPEKKIPEPSPLTKRKAYEKTVEKTKTKEQKLSDSGAPEAILSPPTSPPSRPRNEMNVFSRLTVSQGNTSVQQDKGIINPFPASKCVRSSPLQCIYTAEGHTKAVLCVDATDDLLFTGSKDRTCKVWNLVTGQEIMSLGGHPNNVVSIKYCNYTSLVFTVSTSYIKVWDIRDCAKCIRTLTSSGQAMPADVCSGSTNRTVAIPAGENQINQIALNPTGTFLYAAAGNSVRMWDLKRFQSTGKLTGHQGPVMCLTVDQISNGQDLIVTGSKDHYIKMFDVTEGALGSVSPTHNFEPPHYDGIEALAIMGDNLFSGSRDNGIKKWDLSQKDLLQQVPNAHKDWVCALGLVPGVPVLLSGCRGGTLKLWNVDTFAAIAEMKGHDSPINAICTNSSQIFTAADDRTVRIWKARNIIDGQISDTGDASEDLATLGGCLGSEQDAQCPGAVAVPKRIDCHPQPGASREACEARGCTWCSTDVPNAPWCFFPEDSPYGYARSGNAEKTAKGWRITLNKRQALTLFGNDISPIVFEVEFQTKDRLRFRFYDPNKQRFEVPLKIDGPGVTAEEANYEVEFSDDSTHFTIKRKSTGTVLWDSPLVDLFFSNQFLQITTTVPSTSVYGFGEHEHPTFKHNMDFVTYGMFSRDQAPTSFANLYGVHPFYMCVEPDSNAHGVLLLNSNAQDVTLSPNPSLTFRTIGGILDFYLFMGPTPENVVQQYTEAIGRPHMPAYWSLGFQLSRWGYNSLDVLKETVDRMKHYDIPYDVQHYDIDYMERRLDFTYDKVNFAGLPEFMKEMKKNGKHNVVILDPFITKDEEPGTYRPYELGQEMGVWINNSDGVTPAVGRAWPPGDSVFPDYTNPRTVEWWTQLCLEFKDVLDYDGIWIDMNEPSNFMRGQYPGCADNEINNPPYTPRISDRSLAEKTLCPDSKTYLGDHYNTHSLFGWAQTEPTFNVVQQATGKRAFVLSRSTFVGSGKHSAHWLGDNFSRWKDLRRSVIGILEFNLFGIPYIGADICGFNYNTTYELCLRWMQLGSFYPFSRNHNAEGNSEQDPAVFGDAFAKISRATLRIRYSLLPYLYTLFYESHVHGGTVVRSLMHDRLNPFGLIIALDEQGQASGSLFWDDGDSIDTIEKENYFLAKYTFSKGSLKTEIVKNGYRGADTLKYNKITILGLKLRPQAVSLNGRSIRGDAVSYEMSGKLVLRISAPLTQELNIKFY</sequence>
<evidence type="ECO:0000256" key="31">
    <source>
        <dbReference type="SAM" id="MobiDB-lite"/>
    </source>
</evidence>
<dbReference type="GO" id="GO:0007018">
    <property type="term" value="P:microtubule-based movement"/>
    <property type="evidence" value="ECO:0007669"/>
    <property type="project" value="InterPro"/>
</dbReference>
<dbReference type="InterPro" id="IPR011013">
    <property type="entry name" value="Gal_mutarotase_sf_dom"/>
</dbReference>
<keyword evidence="8" id="KW-0963">Cytoplasm</keyword>
<dbReference type="InterPro" id="IPR019775">
    <property type="entry name" value="WD40_repeat_CS"/>
</dbReference>
<evidence type="ECO:0000256" key="24">
    <source>
        <dbReference type="ARBA" id="ARBA00023295"/>
    </source>
</evidence>
<dbReference type="Pfam" id="PF00400">
    <property type="entry name" value="WD40"/>
    <property type="match status" value="5"/>
</dbReference>
<evidence type="ECO:0000256" key="18">
    <source>
        <dbReference type="ARBA" id="ARBA00023136"/>
    </source>
</evidence>
<dbReference type="PRINTS" id="PR00380">
    <property type="entry name" value="KINESINHEAVY"/>
</dbReference>
<evidence type="ECO:0000256" key="15">
    <source>
        <dbReference type="ARBA" id="ARBA00022840"/>
    </source>
</evidence>
<evidence type="ECO:0000256" key="22">
    <source>
        <dbReference type="ARBA" id="ARBA00023212"/>
    </source>
</evidence>
<comment type="caution">
    <text evidence="29">Lacks conserved residue(s) required for the propagation of feature annotation.</text>
</comment>
<dbReference type="PROSITE" id="PS00707">
    <property type="entry name" value="GLYCOSYL_HYDROL_F31_2"/>
    <property type="match status" value="1"/>
</dbReference>
<evidence type="ECO:0000256" key="5">
    <source>
        <dbReference type="ARBA" id="ARBA00004544"/>
    </source>
</evidence>
<dbReference type="CDD" id="cd14752">
    <property type="entry name" value="GH31_N"/>
    <property type="match status" value="1"/>
</dbReference>
<dbReference type="Gene3D" id="2.60.40.1760">
    <property type="entry name" value="glycosyl hydrolase (family 31)"/>
    <property type="match status" value="1"/>
</dbReference>
<evidence type="ECO:0000256" key="30">
    <source>
        <dbReference type="SAM" id="Coils"/>
    </source>
</evidence>
<dbReference type="PROSITE" id="PS50067">
    <property type="entry name" value="KINESIN_MOTOR_2"/>
    <property type="match status" value="1"/>
</dbReference>
<dbReference type="SUPFAM" id="SSF52540">
    <property type="entry name" value="P-loop containing nucleoside triphosphate hydrolases"/>
    <property type="match status" value="1"/>
</dbReference>
<keyword evidence="17 30" id="KW-0175">Coiled coil</keyword>
<evidence type="ECO:0000256" key="2">
    <source>
        <dbReference type="ARBA" id="ARBA00004279"/>
    </source>
</evidence>
<dbReference type="PROSITE" id="PS00678">
    <property type="entry name" value="WD_REPEATS_1"/>
    <property type="match status" value="1"/>
</dbReference>
<dbReference type="GO" id="GO:0016020">
    <property type="term" value="C:membrane"/>
    <property type="evidence" value="ECO:0007669"/>
    <property type="project" value="UniProtKB-SubCell"/>
</dbReference>
<accession>A0A3M0KAU9</accession>
<dbReference type="GO" id="GO:0090599">
    <property type="term" value="F:alpha-glucosidase activity"/>
    <property type="evidence" value="ECO:0007669"/>
    <property type="project" value="UniProtKB-ARBA"/>
</dbReference>
<evidence type="ECO:0000256" key="11">
    <source>
        <dbReference type="ARBA" id="ARBA00022701"/>
    </source>
</evidence>
<feature type="domain" description="Kinesin motor" evidence="32">
    <location>
        <begin position="68"/>
        <end position="430"/>
    </location>
</feature>
<feature type="region of interest" description="Disordered" evidence="31">
    <location>
        <begin position="1003"/>
        <end position="1025"/>
    </location>
</feature>
<dbReference type="GO" id="GO:0030246">
    <property type="term" value="F:carbohydrate binding"/>
    <property type="evidence" value="ECO:0007669"/>
    <property type="project" value="InterPro"/>
</dbReference>
<dbReference type="GO" id="GO:0051231">
    <property type="term" value="P:spindle elongation"/>
    <property type="evidence" value="ECO:0007669"/>
    <property type="project" value="TreeGrafter"/>
</dbReference>
<dbReference type="PROSITE" id="PS50294">
    <property type="entry name" value="WD_REPEATS_REGION"/>
    <property type="match status" value="2"/>
</dbReference>
<feature type="compositionally biased region" description="Acidic residues" evidence="31">
    <location>
        <begin position="642"/>
        <end position="683"/>
    </location>
</feature>
<feature type="region of interest" description="Disordered" evidence="31">
    <location>
        <begin position="1231"/>
        <end position="1323"/>
    </location>
</feature>
<feature type="region of interest" description="Disordered" evidence="31">
    <location>
        <begin position="891"/>
        <end position="924"/>
    </location>
</feature>
<dbReference type="GO" id="GO:0003777">
    <property type="term" value="F:microtubule motor activity"/>
    <property type="evidence" value="ECO:0007669"/>
    <property type="project" value="InterPro"/>
</dbReference>
<dbReference type="InterPro" id="IPR044913">
    <property type="entry name" value="P_trefoil_dom_sf"/>
</dbReference>
<dbReference type="InterPro" id="IPR000519">
    <property type="entry name" value="P_trefoil_dom"/>
</dbReference>
<dbReference type="GO" id="GO:0005938">
    <property type="term" value="C:cell cortex"/>
    <property type="evidence" value="ECO:0007669"/>
    <property type="project" value="UniProtKB-SubCell"/>
</dbReference>
<evidence type="ECO:0000256" key="12">
    <source>
        <dbReference type="ARBA" id="ARBA00022737"/>
    </source>
</evidence>
<keyword evidence="24" id="KW-0326">Glycosidase</keyword>
<dbReference type="InterPro" id="IPR030458">
    <property type="entry name" value="Glyco_hydro_31_AS"/>
</dbReference>
<dbReference type="PROSITE" id="PS00129">
    <property type="entry name" value="GLYCOSYL_HYDROL_F31_1"/>
    <property type="match status" value="1"/>
</dbReference>
<dbReference type="SUPFAM" id="SSF50978">
    <property type="entry name" value="WD40 repeat-like"/>
    <property type="match status" value="1"/>
</dbReference>
<evidence type="ECO:0000256" key="8">
    <source>
        <dbReference type="ARBA" id="ARBA00022490"/>
    </source>
</evidence>
<comment type="caution">
    <text evidence="34">The sequence shown here is derived from an EMBL/GenBank/DDBJ whole genome shotgun (WGS) entry which is preliminary data.</text>
</comment>
<evidence type="ECO:0000256" key="23">
    <source>
        <dbReference type="ARBA" id="ARBA00023273"/>
    </source>
</evidence>
<dbReference type="PROSITE" id="PS00411">
    <property type="entry name" value="KINESIN_MOTOR_1"/>
    <property type="match status" value="1"/>
</dbReference>
<dbReference type="Pfam" id="PF01055">
    <property type="entry name" value="Glyco_hydro_31_2nd"/>
    <property type="match status" value="1"/>
</dbReference>
<dbReference type="CDD" id="cd00111">
    <property type="entry name" value="Trefoil"/>
    <property type="match status" value="1"/>
</dbReference>
<dbReference type="SUPFAM" id="SSF46579">
    <property type="entry name" value="Prefoldin"/>
    <property type="match status" value="1"/>
</dbReference>
<dbReference type="OrthoDB" id="3176171at2759"/>
<dbReference type="InterPro" id="IPR001752">
    <property type="entry name" value="Kinesin_motor_dom"/>
</dbReference>
<evidence type="ECO:0000256" key="26">
    <source>
        <dbReference type="ARBA" id="ARBA00073302"/>
    </source>
</evidence>
<dbReference type="SUPFAM" id="SSF51445">
    <property type="entry name" value="(Trans)glycosidases"/>
    <property type="match status" value="1"/>
</dbReference>
<dbReference type="STRING" id="333673.A0A3M0KAU9"/>
<dbReference type="FunFam" id="2.130.10.10:FF:000233">
    <property type="entry name" value="Kinesin family member 21A"/>
    <property type="match status" value="1"/>
</dbReference>
<dbReference type="InterPro" id="IPR017853">
    <property type="entry name" value="GH"/>
</dbReference>
<evidence type="ECO:0000259" key="32">
    <source>
        <dbReference type="PROSITE" id="PS50067"/>
    </source>
</evidence>
<keyword evidence="21" id="KW-0325">Glycoprotein</keyword>
<comment type="similarity">
    <text evidence="28">Belongs to the TRAFAC class myosin-kinesin ATPase superfamily. Kinesin family.</text>
</comment>
<evidence type="ECO:0000256" key="19">
    <source>
        <dbReference type="ARBA" id="ARBA00023157"/>
    </source>
</evidence>
<dbReference type="CDD" id="cd06602">
    <property type="entry name" value="GH31_MGAM_SI_GAA"/>
    <property type="match status" value="1"/>
</dbReference>
<keyword evidence="20 28" id="KW-0505">Motor protein</keyword>
<evidence type="ECO:0000313" key="35">
    <source>
        <dbReference type="Proteomes" id="UP000269221"/>
    </source>
</evidence>
<proteinExistence type="inferred from homology"/>
<evidence type="ECO:0000256" key="25">
    <source>
        <dbReference type="ARBA" id="ARBA00053776"/>
    </source>
</evidence>
<dbReference type="GO" id="GO:0008017">
    <property type="term" value="F:microtubule binding"/>
    <property type="evidence" value="ECO:0007669"/>
    <property type="project" value="InterPro"/>
</dbReference>
<dbReference type="Pfam" id="PF00088">
    <property type="entry name" value="Trefoil"/>
    <property type="match status" value="1"/>
</dbReference>
<evidence type="ECO:0000259" key="33">
    <source>
        <dbReference type="PROSITE" id="PS51448"/>
    </source>
</evidence>
<dbReference type="Pfam" id="PF25764">
    <property type="entry name" value="KIF21A_4th"/>
    <property type="match status" value="1"/>
</dbReference>
<keyword evidence="23" id="KW-0966">Cell projection</keyword>
<keyword evidence="11" id="KW-0493">Microtubule</keyword>
<dbReference type="GO" id="GO:0005975">
    <property type="term" value="P:carbohydrate metabolic process"/>
    <property type="evidence" value="ECO:0007669"/>
    <property type="project" value="InterPro"/>
</dbReference>
<feature type="repeat" description="WD" evidence="27">
    <location>
        <begin position="1562"/>
        <end position="1601"/>
    </location>
</feature>
<keyword evidence="18" id="KW-0472">Membrane</keyword>
<dbReference type="InterPro" id="IPR056533">
    <property type="entry name" value="KIF21A/B_hel_1"/>
</dbReference>
<feature type="repeat" description="WD" evidence="27">
    <location>
        <begin position="1366"/>
        <end position="1405"/>
    </location>
</feature>
<dbReference type="GO" id="GO:0007052">
    <property type="term" value="P:mitotic spindle organization"/>
    <property type="evidence" value="ECO:0007669"/>
    <property type="project" value="TreeGrafter"/>
</dbReference>
<evidence type="ECO:0000256" key="6">
    <source>
        <dbReference type="ARBA" id="ARBA00004624"/>
    </source>
</evidence>
<dbReference type="PROSITE" id="PS50082">
    <property type="entry name" value="WD_REPEATS_2"/>
    <property type="match status" value="4"/>
</dbReference>
<dbReference type="InterPro" id="IPR030459">
    <property type="entry name" value="Glyco_hydro_31_CS"/>
</dbReference>
<evidence type="ECO:0000256" key="10">
    <source>
        <dbReference type="ARBA" id="ARBA00022574"/>
    </source>
</evidence>
<dbReference type="Gene3D" id="2.130.10.10">
    <property type="entry name" value="YVTN repeat-like/Quinoprotein amine dehydrogenase"/>
    <property type="match status" value="2"/>
</dbReference>
<dbReference type="FunFam" id="2.60.40.1760:FF:000001">
    <property type="entry name" value="Maltase-glucoamylase, intestinal"/>
    <property type="match status" value="1"/>
</dbReference>
<evidence type="ECO:0000313" key="34">
    <source>
        <dbReference type="EMBL" id="RMC10319.1"/>
    </source>
</evidence>
<dbReference type="Gene3D" id="4.10.110.10">
    <property type="entry name" value="Spasmolytic Protein, domain 1"/>
    <property type="match status" value="1"/>
</dbReference>
<keyword evidence="22" id="KW-0206">Cytoskeleton</keyword>
<dbReference type="CDD" id="cd00200">
    <property type="entry name" value="WD40"/>
    <property type="match status" value="1"/>
</dbReference>
<evidence type="ECO:0000256" key="17">
    <source>
        <dbReference type="ARBA" id="ARBA00023054"/>
    </source>
</evidence>
<name>A0A3M0KAU9_HIRRU</name>
<feature type="compositionally biased region" description="Basic residues" evidence="31">
    <location>
        <begin position="1003"/>
        <end position="1013"/>
    </location>
</feature>
<dbReference type="Gene3D" id="3.20.20.80">
    <property type="entry name" value="Glycosidases"/>
    <property type="match status" value="1"/>
</dbReference>
<dbReference type="SUPFAM" id="SSF74650">
    <property type="entry name" value="Galactose mutarotase-like"/>
    <property type="match status" value="1"/>
</dbReference>
<dbReference type="GO" id="GO:0030426">
    <property type="term" value="C:growth cone"/>
    <property type="evidence" value="ECO:0007669"/>
    <property type="project" value="UniProtKB-SubCell"/>
</dbReference>
<dbReference type="InterPro" id="IPR000322">
    <property type="entry name" value="Glyco_hydro_31_TIM"/>
</dbReference>
<dbReference type="InterPro" id="IPR013780">
    <property type="entry name" value="Glyco_hydro_b"/>
</dbReference>
<feature type="repeat" description="WD" evidence="27">
    <location>
        <begin position="1645"/>
        <end position="1678"/>
    </location>
</feature>
<feature type="compositionally biased region" description="Basic and acidic residues" evidence="31">
    <location>
        <begin position="618"/>
        <end position="641"/>
    </location>
</feature>
<dbReference type="InterPro" id="IPR027640">
    <property type="entry name" value="Kinesin-like_fam"/>
</dbReference>
<evidence type="ECO:0000256" key="1">
    <source>
        <dbReference type="ARBA" id="ARBA00004245"/>
    </source>
</evidence>
<evidence type="ECO:0000256" key="29">
    <source>
        <dbReference type="PROSITE-ProRule" id="PRU00779"/>
    </source>
</evidence>
<feature type="repeat" description="WD" evidence="27">
    <location>
        <begin position="1603"/>
        <end position="1644"/>
    </location>
</feature>
<dbReference type="Gene3D" id="3.40.850.10">
    <property type="entry name" value="Kinesin motor domain"/>
    <property type="match status" value="1"/>
</dbReference>
<dbReference type="PROSITE" id="PS51448">
    <property type="entry name" value="P_TREFOIL_2"/>
    <property type="match status" value="1"/>
</dbReference>
<comment type="similarity">
    <text evidence="7">Belongs to the glycosyl hydrolase 31 family.</text>
</comment>
<dbReference type="PANTHER" id="PTHR47969:SF31">
    <property type="entry name" value="KINESIN FAMILY MEMBER 21A"/>
    <property type="match status" value="1"/>
</dbReference>
<dbReference type="SMART" id="SM00320">
    <property type="entry name" value="WD40"/>
    <property type="match status" value="7"/>
</dbReference>
<organism evidence="34 35">
    <name type="scientific">Hirundo rustica rustica</name>
    <dbReference type="NCBI Taxonomy" id="333673"/>
    <lineage>
        <taxon>Eukaryota</taxon>
        <taxon>Metazoa</taxon>
        <taxon>Chordata</taxon>
        <taxon>Craniata</taxon>
        <taxon>Vertebrata</taxon>
        <taxon>Euteleostomi</taxon>
        <taxon>Archelosauria</taxon>
        <taxon>Archosauria</taxon>
        <taxon>Dinosauria</taxon>
        <taxon>Saurischia</taxon>
        <taxon>Theropoda</taxon>
        <taxon>Coelurosauria</taxon>
        <taxon>Aves</taxon>
        <taxon>Neognathae</taxon>
        <taxon>Neoaves</taxon>
        <taxon>Telluraves</taxon>
        <taxon>Australaves</taxon>
        <taxon>Passeriformes</taxon>
        <taxon>Sylvioidea</taxon>
        <taxon>Hirundinidae</taxon>
        <taxon>Hirundo</taxon>
    </lineage>
</organism>
<dbReference type="Pfam" id="PF13802">
    <property type="entry name" value="Gal_mutarotas_2"/>
    <property type="match status" value="1"/>
</dbReference>
<dbReference type="InterPro" id="IPR056532">
    <property type="entry name" value="KIF21A/B_hel_2"/>
</dbReference>
<dbReference type="Proteomes" id="UP000269221">
    <property type="component" value="Unassembled WGS sequence"/>
</dbReference>
<dbReference type="GO" id="GO:0005874">
    <property type="term" value="C:microtubule"/>
    <property type="evidence" value="ECO:0007669"/>
    <property type="project" value="UniProtKB-KW"/>
</dbReference>
<feature type="domain" description="P-type" evidence="33">
    <location>
        <begin position="1707"/>
        <end position="1754"/>
    </location>
</feature>
<evidence type="ECO:0000256" key="9">
    <source>
        <dbReference type="ARBA" id="ARBA00022553"/>
    </source>
</evidence>
<dbReference type="InterPro" id="IPR025887">
    <property type="entry name" value="Glyco_hydro_31_N_dom"/>
</dbReference>
<dbReference type="CDD" id="cd22263">
    <property type="entry name" value="Rcc_KIF21A"/>
    <property type="match status" value="1"/>
</dbReference>
<dbReference type="PANTHER" id="PTHR47969">
    <property type="entry name" value="CHROMOSOME-ASSOCIATED KINESIN KIF4A-RELATED"/>
    <property type="match status" value="1"/>
</dbReference>
<evidence type="ECO:0000256" key="21">
    <source>
        <dbReference type="ARBA" id="ARBA00023180"/>
    </source>
</evidence>
<keyword evidence="35" id="KW-1185">Reference proteome</keyword>
<dbReference type="Pfam" id="PF23203">
    <property type="entry name" value="KIF21A"/>
    <property type="match status" value="1"/>
</dbReference>
<keyword evidence="14" id="KW-0378">Hydrolase</keyword>
<feature type="region of interest" description="Disordered" evidence="31">
    <location>
        <begin position="1155"/>
        <end position="1177"/>
    </location>
</feature>
<dbReference type="InterPro" id="IPR015943">
    <property type="entry name" value="WD40/YVTN_repeat-like_dom_sf"/>
</dbReference>
<dbReference type="FunFam" id="2.130.10.10:FF:000370">
    <property type="entry name" value="Kinesin family member 21A"/>
    <property type="match status" value="1"/>
</dbReference>
<feature type="coiled-coil region" evidence="30">
    <location>
        <begin position="691"/>
        <end position="873"/>
    </location>
</feature>
<dbReference type="InterPro" id="IPR036961">
    <property type="entry name" value="Kinesin_motor_dom_sf"/>
</dbReference>
<dbReference type="InterPro" id="IPR036322">
    <property type="entry name" value="WD40_repeat_dom_sf"/>
</dbReference>
<dbReference type="SMART" id="SM00129">
    <property type="entry name" value="KISc"/>
    <property type="match status" value="1"/>
</dbReference>
<dbReference type="SMART" id="SM00018">
    <property type="entry name" value="PD"/>
    <property type="match status" value="1"/>
</dbReference>
<keyword evidence="16" id="KW-0007">Acetylation</keyword>
<evidence type="ECO:0000256" key="16">
    <source>
        <dbReference type="ARBA" id="ARBA00022990"/>
    </source>
</evidence>
<evidence type="ECO:0000256" key="20">
    <source>
        <dbReference type="ARBA" id="ARBA00023175"/>
    </source>
</evidence>
<gene>
    <name evidence="34" type="ORF">DUI87_13121</name>
</gene>
<dbReference type="InterPro" id="IPR001680">
    <property type="entry name" value="WD40_rpt"/>
</dbReference>
<dbReference type="FunFam" id="3.40.850.10:FF:000011">
    <property type="entry name" value="Kinesin family member 21A"/>
    <property type="match status" value="1"/>
</dbReference>
<keyword evidence="19" id="KW-1015">Disulfide bond</keyword>
<dbReference type="Pfam" id="PF23204">
    <property type="entry name" value="KIF21A_2nd"/>
    <property type="match status" value="1"/>
</dbReference>
<feature type="compositionally biased region" description="Basic and acidic residues" evidence="31">
    <location>
        <begin position="1238"/>
        <end position="1249"/>
    </location>
</feature>
<feature type="binding site" evidence="28">
    <location>
        <begin position="147"/>
        <end position="154"/>
    </location>
    <ligand>
        <name>ATP</name>
        <dbReference type="ChEBI" id="CHEBI:30616"/>
    </ligand>
</feature>
<keyword evidence="10 27" id="KW-0853">WD repeat</keyword>
<comment type="function">
    <text evidence="25">Processive microtubule plus-end directed motor protein involved in neuronal axon guidance. Is recruited by KANK1 to cortical microtubule stabilizing complexes (CMSCs) at focal adhesions (FAs) rims where it promotes microtubule capture and stability. Controls microtubule polymerization rate at axonal growth cones and suppresses microtubule growth without inducing microtubule disassembly once it reaches the cell cortex.</text>
</comment>
<evidence type="ECO:0000256" key="27">
    <source>
        <dbReference type="PROSITE-ProRule" id="PRU00221"/>
    </source>
</evidence>
<dbReference type="FunFam" id="3.20.20.80:FF:000016">
    <property type="entry name" value="Maltase-glucoamylase, intestinal"/>
    <property type="match status" value="1"/>
</dbReference>
<dbReference type="EMBL" id="QRBI01000112">
    <property type="protein sequence ID" value="RMC10319.1"/>
    <property type="molecule type" value="Genomic_DNA"/>
</dbReference>
<evidence type="ECO:0000256" key="28">
    <source>
        <dbReference type="PROSITE-ProRule" id="PRU00283"/>
    </source>
</evidence>
<dbReference type="GO" id="GO:0005524">
    <property type="term" value="F:ATP binding"/>
    <property type="evidence" value="ECO:0007669"/>
    <property type="project" value="UniProtKB-UniRule"/>
</dbReference>
<dbReference type="Pfam" id="PF00225">
    <property type="entry name" value="Kinesin"/>
    <property type="match status" value="1"/>
</dbReference>
<keyword evidence="12" id="KW-0677">Repeat</keyword>
<reference evidence="34 35" key="1">
    <citation type="submission" date="2018-07" db="EMBL/GenBank/DDBJ databases">
        <title>A high quality draft genome assembly of the barn swallow (H. rustica rustica).</title>
        <authorList>
            <person name="Formenti G."/>
            <person name="Chiara M."/>
            <person name="Poveda L."/>
            <person name="Francoijs K.-J."/>
            <person name="Bonisoli-Alquati A."/>
            <person name="Canova L."/>
            <person name="Gianfranceschi L."/>
            <person name="Horner D.S."/>
            <person name="Saino N."/>
        </authorList>
    </citation>
    <scope>NUCLEOTIDE SEQUENCE [LARGE SCALE GENOMIC DNA]</scope>
    <source>
        <strain evidence="34">Chelidonia</strain>
        <tissue evidence="34">Blood</tissue>
    </source>
</reference>
<dbReference type="InterPro" id="IPR027417">
    <property type="entry name" value="P-loop_NTPase"/>
</dbReference>
<dbReference type="InterPro" id="IPR019821">
    <property type="entry name" value="Kinesin_motor_CS"/>
</dbReference>
<dbReference type="GO" id="GO:0005875">
    <property type="term" value="C:microtubule associated complex"/>
    <property type="evidence" value="ECO:0007669"/>
    <property type="project" value="TreeGrafter"/>
</dbReference>
<protein>
    <recommendedName>
        <fullName evidence="26">Kinesin-like protein KIF21A</fullName>
    </recommendedName>
</protein>
<evidence type="ECO:0000256" key="13">
    <source>
        <dbReference type="ARBA" id="ARBA00022741"/>
    </source>
</evidence>
<evidence type="ECO:0000256" key="4">
    <source>
        <dbReference type="ARBA" id="ARBA00004489"/>
    </source>
</evidence>
<dbReference type="GO" id="GO:0030425">
    <property type="term" value="C:dendrite"/>
    <property type="evidence" value="ECO:0007669"/>
    <property type="project" value="UniProtKB-SubCell"/>
</dbReference>
<keyword evidence="13 28" id="KW-0547">Nucleotide-binding</keyword>
<feature type="region of interest" description="Disordered" evidence="31">
    <location>
        <begin position="610"/>
        <end position="685"/>
    </location>
</feature>
<feature type="compositionally biased region" description="Basic and acidic residues" evidence="31">
    <location>
        <begin position="1284"/>
        <end position="1300"/>
    </location>
</feature>
<evidence type="ECO:0000256" key="7">
    <source>
        <dbReference type="ARBA" id="ARBA00007806"/>
    </source>
</evidence>
<evidence type="ECO:0000256" key="14">
    <source>
        <dbReference type="ARBA" id="ARBA00022801"/>
    </source>
</evidence>
<comment type="subcellular location">
    <subcellularLocation>
        <location evidence="4">Cell projection</location>
        <location evidence="4">Axon</location>
    </subcellularLocation>
    <subcellularLocation>
        <location evidence="2">Cell projection</location>
        <location evidence="2">Dendrite</location>
    </subcellularLocation>
    <subcellularLocation>
        <location evidence="6">Cell projection</location>
        <location evidence="6">Growth cone</location>
    </subcellularLocation>
    <subcellularLocation>
        <location evidence="5">Cytoplasm</location>
        <location evidence="5">Cell cortex</location>
    </subcellularLocation>
    <subcellularLocation>
        <location evidence="1">Cytoplasm</location>
        <location evidence="1">Cytoskeleton</location>
    </subcellularLocation>
    <subcellularLocation>
        <location evidence="3">Membrane</location>
    </subcellularLocation>
</comment>
<keyword evidence="9" id="KW-0597">Phosphoprotein</keyword>
<keyword evidence="15 28" id="KW-0067">ATP-binding</keyword>
<evidence type="ECO:0000256" key="3">
    <source>
        <dbReference type="ARBA" id="ARBA00004370"/>
    </source>
</evidence>